<dbReference type="InterPro" id="IPR010836">
    <property type="entry name" value="SapC"/>
</dbReference>
<dbReference type="RefSeq" id="WP_311369601.1">
    <property type="nucleotide sequence ID" value="NZ_JAVRHX010000005.1"/>
</dbReference>
<dbReference type="Proteomes" id="UP001253545">
    <property type="component" value="Unassembled WGS sequence"/>
</dbReference>
<keyword evidence="2" id="KW-1185">Reference proteome</keyword>
<reference evidence="1 2" key="1">
    <citation type="submission" date="2023-09" db="EMBL/GenBank/DDBJ databases">
        <authorList>
            <person name="Rey-Velasco X."/>
        </authorList>
    </citation>
    <scope>NUCLEOTIDE SEQUENCE [LARGE SCALE GENOMIC DNA]</scope>
    <source>
        <strain evidence="1 2">P117</strain>
    </source>
</reference>
<gene>
    <name evidence="1" type="ORF">RM552_14565</name>
</gene>
<proteinExistence type="predicted"/>
<organism evidence="1 2">
    <name type="scientific">Glaciecola petra</name>
    <dbReference type="NCBI Taxonomy" id="3075602"/>
    <lineage>
        <taxon>Bacteria</taxon>
        <taxon>Pseudomonadati</taxon>
        <taxon>Pseudomonadota</taxon>
        <taxon>Gammaproteobacteria</taxon>
        <taxon>Alteromonadales</taxon>
        <taxon>Alteromonadaceae</taxon>
        <taxon>Glaciecola</taxon>
    </lineage>
</organism>
<protein>
    <submittedName>
        <fullName evidence="1">SapC family protein</fullName>
    </submittedName>
</protein>
<sequence length="254" mass="28497">MATLTELTTKNHKSFKISPRAHIKYAAKQHVINLNAIEIAHGATCFPIFITRNTQNGAWAVSAMTSFEIEQNLFVEKGIWQSIFQPSNLRTYPLYLMKVANGEKAYTIGFDAASDALNEIEGIPLFDDNGKATQHLSEITKMLENQITDMQQTYEFGKTLEQLGLLRAIDLHVIYQDGTVNVIKGLHTINEDVLNSLEADKLEKLHKLGYLSPIYAMLISLFQLNSLLTKNNLIDGKPKVSNVKMEVAKDDTLI</sequence>
<name>A0ABU2ZWX0_9ALTE</name>
<accession>A0ABU2ZWX0</accession>
<comment type="caution">
    <text evidence="1">The sequence shown here is derived from an EMBL/GenBank/DDBJ whole genome shotgun (WGS) entry which is preliminary data.</text>
</comment>
<dbReference type="EMBL" id="JAVRHX010000005">
    <property type="protein sequence ID" value="MDT0596074.1"/>
    <property type="molecule type" value="Genomic_DNA"/>
</dbReference>
<evidence type="ECO:0000313" key="1">
    <source>
        <dbReference type="EMBL" id="MDT0596074.1"/>
    </source>
</evidence>
<dbReference type="Pfam" id="PF07277">
    <property type="entry name" value="SapC"/>
    <property type="match status" value="1"/>
</dbReference>
<evidence type="ECO:0000313" key="2">
    <source>
        <dbReference type="Proteomes" id="UP001253545"/>
    </source>
</evidence>